<protein>
    <submittedName>
        <fullName evidence="2">Uncharacterized protein</fullName>
    </submittedName>
</protein>
<proteinExistence type="predicted"/>
<evidence type="ECO:0000313" key="3">
    <source>
        <dbReference type="Proteomes" id="UP000236664"/>
    </source>
</evidence>
<keyword evidence="3" id="KW-1185">Reference proteome</keyword>
<dbReference type="EMBL" id="MTQA01000110">
    <property type="protein sequence ID" value="PNP78441.1"/>
    <property type="molecule type" value="Genomic_DNA"/>
</dbReference>
<evidence type="ECO:0000313" key="2">
    <source>
        <dbReference type="EMBL" id="PNP78441.1"/>
    </source>
</evidence>
<name>A0A2K0W859_GIBNY</name>
<reference evidence="2 3" key="1">
    <citation type="submission" date="2017-06" db="EMBL/GenBank/DDBJ databases">
        <title>Genome of Fusarium nygamai isolate CS10214.</title>
        <authorList>
            <person name="Gardiner D.M."/>
            <person name="Obanor F."/>
            <person name="Kazan K."/>
        </authorList>
    </citation>
    <scope>NUCLEOTIDE SEQUENCE [LARGE SCALE GENOMIC DNA]</scope>
    <source>
        <strain evidence="2 3">CS10214</strain>
    </source>
</reference>
<gene>
    <name evidence="2" type="ORF">FNYG_08387</name>
</gene>
<dbReference type="Proteomes" id="UP000236664">
    <property type="component" value="Unassembled WGS sequence"/>
</dbReference>
<evidence type="ECO:0000256" key="1">
    <source>
        <dbReference type="SAM" id="MobiDB-lite"/>
    </source>
</evidence>
<organism evidence="2 3">
    <name type="scientific">Gibberella nygamai</name>
    <name type="common">Bean root rot disease fungus</name>
    <name type="synonym">Fusarium nygamai</name>
    <dbReference type="NCBI Taxonomy" id="42673"/>
    <lineage>
        <taxon>Eukaryota</taxon>
        <taxon>Fungi</taxon>
        <taxon>Dikarya</taxon>
        <taxon>Ascomycota</taxon>
        <taxon>Pezizomycotina</taxon>
        <taxon>Sordariomycetes</taxon>
        <taxon>Hypocreomycetidae</taxon>
        <taxon>Hypocreales</taxon>
        <taxon>Nectriaceae</taxon>
        <taxon>Fusarium</taxon>
        <taxon>Fusarium fujikuroi species complex</taxon>
    </lineage>
</organism>
<feature type="region of interest" description="Disordered" evidence="1">
    <location>
        <begin position="1"/>
        <end position="26"/>
    </location>
</feature>
<dbReference type="AlphaFoldDB" id="A0A2K0W859"/>
<comment type="caution">
    <text evidence="2">The sequence shown here is derived from an EMBL/GenBank/DDBJ whole genome shotgun (WGS) entry which is preliminary data.</text>
</comment>
<accession>A0A2K0W859</accession>
<sequence>MCGTENETAGAAARRPAQNPTSSPYSQVQDYISQVGSYQIIESILDSESVYQGHANIELLRHIKRRRAGE</sequence>